<feature type="transmembrane region" description="Helical" evidence="1">
    <location>
        <begin position="563"/>
        <end position="584"/>
    </location>
</feature>
<dbReference type="InterPro" id="IPR025403">
    <property type="entry name" value="TgpA-like_C"/>
</dbReference>
<feature type="domain" description="Transglutaminase-like" evidence="2">
    <location>
        <begin position="412"/>
        <end position="483"/>
    </location>
</feature>
<dbReference type="Proteomes" id="UP000319732">
    <property type="component" value="Unassembled WGS sequence"/>
</dbReference>
<evidence type="ECO:0000313" key="3">
    <source>
        <dbReference type="EMBL" id="TQV67702.1"/>
    </source>
</evidence>
<feature type="transmembrane region" description="Helical" evidence="1">
    <location>
        <begin position="30"/>
        <end position="46"/>
    </location>
</feature>
<organism evidence="3 4">
    <name type="scientific">Exilibacterium tricleocarpae</name>
    <dbReference type="NCBI Taxonomy" id="2591008"/>
    <lineage>
        <taxon>Bacteria</taxon>
        <taxon>Pseudomonadati</taxon>
        <taxon>Pseudomonadota</taxon>
        <taxon>Gammaproteobacteria</taxon>
        <taxon>Cellvibrionales</taxon>
        <taxon>Cellvibrionaceae</taxon>
        <taxon>Exilibacterium</taxon>
    </lineage>
</organism>
<feature type="transmembrane region" description="Helical" evidence="1">
    <location>
        <begin position="129"/>
        <end position="147"/>
    </location>
</feature>
<dbReference type="PANTHER" id="PTHR42736:SF1">
    <property type="entry name" value="PROTEIN-GLUTAMINE GAMMA-GLUTAMYLTRANSFERASE"/>
    <property type="match status" value="1"/>
</dbReference>
<dbReference type="InterPro" id="IPR021878">
    <property type="entry name" value="TgpA_N"/>
</dbReference>
<evidence type="ECO:0000313" key="4">
    <source>
        <dbReference type="Proteomes" id="UP000319732"/>
    </source>
</evidence>
<dbReference type="InterPro" id="IPR002931">
    <property type="entry name" value="Transglutaminase-like"/>
</dbReference>
<keyword evidence="4" id="KW-1185">Reference proteome</keyword>
<accession>A0A545SRW3</accession>
<dbReference type="Gene3D" id="3.10.620.30">
    <property type="match status" value="1"/>
</dbReference>
<dbReference type="EMBL" id="VHSG01000034">
    <property type="protein sequence ID" value="TQV67702.1"/>
    <property type="molecule type" value="Genomic_DNA"/>
</dbReference>
<dbReference type="SMART" id="SM00460">
    <property type="entry name" value="TGc"/>
    <property type="match status" value="1"/>
</dbReference>
<feature type="transmembrane region" description="Helical" evidence="1">
    <location>
        <begin position="53"/>
        <end position="73"/>
    </location>
</feature>
<name>A0A545SRW3_9GAMM</name>
<dbReference type="Pfam" id="PF13559">
    <property type="entry name" value="DUF4129"/>
    <property type="match status" value="1"/>
</dbReference>
<keyword evidence="1" id="KW-0472">Membrane</keyword>
<dbReference type="InterPro" id="IPR038765">
    <property type="entry name" value="Papain-like_cys_pep_sf"/>
</dbReference>
<sequence length="673" mass="75907">MKLVYQLPRNSLAWLLVAQAAAIAPHIPRLPVWLVGAWLFVVAWRVQVFRGVWAFPGAPVKALLVIVCGASLLFGYGRFFGLEPMVALLLAAFVLKLLEMHRRRDALVVIYLGFFTCSTQLLFSTTMPAAVYALLCVVLLTAALIGLNQSEGHKQPLRSVQLAAKLVLQCLPMMVLLFLVLPRLGALWSVPMQQSAASTGVSDSMSPGDITRLARSGGLAFRVAFDGAVPPPSQRYWRGLVFSRFDGRRWSQARIAGFRDGPVLATPDNPQPWQRLVEVSGSSRTYEVIMEPSHQPWLFALATPRDYSTGISLTRDFRLVYREPVGKRLRYRVTSYPDYRLEAQPLPDWRLRQELQLPDDFNPRARRQAQEWYRDAGSTEAYVERLLDYYNSDFTYTLEPPPLGRDSVDEFLWGTKRGFCEHFAGSFVFMLRAAGVPARVVVGYLGGELNPLEGYLQVRQYDAHAWAEVWLRGRGWVRVDPTGAVAPERIEADLRSALSEQESQLVSGVLALDRYRAIAWLNRLRLQWDALNYRWHRRVLGYDSTMQAGLLRQLLGEVSPLRVALLVIGVGGAILGLIALRVLLKGRKPRPSPATRQYQRFVRKLSRAGLARAPGEPPRDFARRVATRRPDLEQAVLAITDLYERISYAGQAALVPELRRSVARFTATRNLFR</sequence>
<dbReference type="InterPro" id="IPR052901">
    <property type="entry name" value="Bact_TGase-like"/>
</dbReference>
<comment type="caution">
    <text evidence="3">The sequence shown here is derived from an EMBL/GenBank/DDBJ whole genome shotgun (WGS) entry which is preliminary data.</text>
</comment>
<gene>
    <name evidence="3" type="ORF">FKG94_25375</name>
</gene>
<proteinExistence type="predicted"/>
<feature type="transmembrane region" description="Helical" evidence="1">
    <location>
        <begin position="167"/>
        <end position="188"/>
    </location>
</feature>
<dbReference type="SUPFAM" id="SSF54001">
    <property type="entry name" value="Cysteine proteinases"/>
    <property type="match status" value="1"/>
</dbReference>
<evidence type="ECO:0000256" key="1">
    <source>
        <dbReference type="SAM" id="Phobius"/>
    </source>
</evidence>
<dbReference type="AlphaFoldDB" id="A0A545SRW3"/>
<dbReference type="RefSeq" id="WP_142929758.1">
    <property type="nucleotide sequence ID" value="NZ_ML660110.1"/>
</dbReference>
<reference evidence="3 4" key="1">
    <citation type="submission" date="2019-06" db="EMBL/GenBank/DDBJ databases">
        <title>Whole genome sequence for Cellvibrionaceae sp. R142.</title>
        <authorList>
            <person name="Wang G."/>
        </authorList>
    </citation>
    <scope>NUCLEOTIDE SEQUENCE [LARGE SCALE GENOMIC DNA]</scope>
    <source>
        <strain evidence="3 4">R142</strain>
    </source>
</reference>
<dbReference type="Pfam" id="PF01841">
    <property type="entry name" value="Transglut_core"/>
    <property type="match status" value="1"/>
</dbReference>
<protein>
    <submittedName>
        <fullName evidence="3">DUF3488 domain-containing protein</fullName>
    </submittedName>
</protein>
<dbReference type="OrthoDB" id="9804872at2"/>
<feature type="transmembrane region" description="Helical" evidence="1">
    <location>
        <begin position="105"/>
        <end position="123"/>
    </location>
</feature>
<dbReference type="PANTHER" id="PTHR42736">
    <property type="entry name" value="PROTEIN-GLUTAMINE GAMMA-GLUTAMYLTRANSFERASE"/>
    <property type="match status" value="1"/>
</dbReference>
<feature type="transmembrane region" description="Helical" evidence="1">
    <location>
        <begin position="79"/>
        <end position="98"/>
    </location>
</feature>
<dbReference type="Pfam" id="PF11992">
    <property type="entry name" value="TgpA_N"/>
    <property type="match status" value="1"/>
</dbReference>
<keyword evidence="1" id="KW-0812">Transmembrane</keyword>
<evidence type="ECO:0000259" key="2">
    <source>
        <dbReference type="SMART" id="SM00460"/>
    </source>
</evidence>
<keyword evidence="1" id="KW-1133">Transmembrane helix</keyword>